<reference evidence="1 2" key="1">
    <citation type="submission" date="2024-10" db="EMBL/GenBank/DDBJ databases">
        <authorList>
            <person name="Cho J.-C."/>
        </authorList>
    </citation>
    <scope>NUCLEOTIDE SEQUENCE [LARGE SCALE GENOMIC DNA]</scope>
    <source>
        <strain evidence="1 2">KCTC29696</strain>
    </source>
</reference>
<sequence>MRDGLPPLEAARRAELEGLPPGARMDVAGPFGEMVAYHGGPPDCHA</sequence>
<name>A0ABW7HWH9_9ACTN</name>
<keyword evidence="2" id="KW-1185">Reference proteome</keyword>
<dbReference type="EMBL" id="JBIHMK010000064">
    <property type="protein sequence ID" value="MFH0249936.1"/>
    <property type="molecule type" value="Genomic_DNA"/>
</dbReference>
<gene>
    <name evidence="1" type="ORF">ACG5V6_17135</name>
</gene>
<dbReference type="Proteomes" id="UP001607069">
    <property type="component" value="Unassembled WGS sequence"/>
</dbReference>
<evidence type="ECO:0000313" key="1">
    <source>
        <dbReference type="EMBL" id="MFH0249936.1"/>
    </source>
</evidence>
<proteinExistence type="predicted"/>
<evidence type="ECO:0000313" key="2">
    <source>
        <dbReference type="Proteomes" id="UP001607069"/>
    </source>
</evidence>
<comment type="caution">
    <text evidence="1">The sequence shown here is derived from an EMBL/GenBank/DDBJ whole genome shotgun (WGS) entry which is preliminary data.</text>
</comment>
<organism evidence="1 2">
    <name type="scientific">Streptomyces chitinivorans</name>
    <dbReference type="NCBI Taxonomy" id="1257027"/>
    <lineage>
        <taxon>Bacteria</taxon>
        <taxon>Bacillati</taxon>
        <taxon>Actinomycetota</taxon>
        <taxon>Actinomycetes</taxon>
        <taxon>Kitasatosporales</taxon>
        <taxon>Streptomycetaceae</taxon>
        <taxon>Streptomyces</taxon>
    </lineage>
</organism>
<dbReference type="RefSeq" id="WP_279950805.1">
    <property type="nucleotide sequence ID" value="NZ_BAABEN010000001.1"/>
</dbReference>
<protein>
    <submittedName>
        <fullName evidence="1">Uncharacterized protein</fullName>
    </submittedName>
</protein>
<accession>A0ABW7HWH9</accession>